<evidence type="ECO:0000256" key="2">
    <source>
        <dbReference type="ARBA" id="ARBA00006270"/>
    </source>
</evidence>
<protein>
    <submittedName>
        <fullName evidence="7">Uncharacterized protein</fullName>
    </submittedName>
</protein>
<dbReference type="InterPro" id="IPR050305">
    <property type="entry name" value="Small_GTPase_Rab"/>
</dbReference>
<dbReference type="Pfam" id="PF00071">
    <property type="entry name" value="Ras"/>
    <property type="match status" value="1"/>
</dbReference>
<dbReference type="NCBIfam" id="TIGR00231">
    <property type="entry name" value="small_GTP"/>
    <property type="match status" value="1"/>
</dbReference>
<dbReference type="AlphaFoldDB" id="A0A7S4I5W8"/>
<dbReference type="InterPro" id="IPR001806">
    <property type="entry name" value="Small_GTPase"/>
</dbReference>
<dbReference type="EMBL" id="HBKP01012177">
    <property type="protein sequence ID" value="CAE2219527.1"/>
    <property type="molecule type" value="Transcribed_RNA"/>
</dbReference>
<keyword evidence="3" id="KW-0547">Nucleotide-binding</keyword>
<organism evidence="7">
    <name type="scientific">Vannella robusta</name>
    <dbReference type="NCBI Taxonomy" id="1487602"/>
    <lineage>
        <taxon>Eukaryota</taxon>
        <taxon>Amoebozoa</taxon>
        <taxon>Discosea</taxon>
        <taxon>Flabellinia</taxon>
        <taxon>Vannellidae</taxon>
        <taxon>Vannella</taxon>
    </lineage>
</organism>
<name>A0A7S4I5W8_9EUKA</name>
<dbReference type="PROSITE" id="PS51419">
    <property type="entry name" value="RAB"/>
    <property type="match status" value="1"/>
</dbReference>
<dbReference type="FunFam" id="3.40.50.300:FF:000586">
    <property type="entry name" value="Rab family GTPase"/>
    <property type="match status" value="1"/>
</dbReference>
<dbReference type="PANTHER" id="PTHR47980">
    <property type="entry name" value="LD44762P"/>
    <property type="match status" value="1"/>
</dbReference>
<reference evidence="7" key="1">
    <citation type="submission" date="2021-01" db="EMBL/GenBank/DDBJ databases">
        <authorList>
            <person name="Corre E."/>
            <person name="Pelletier E."/>
            <person name="Niang G."/>
            <person name="Scheremetjew M."/>
            <person name="Finn R."/>
            <person name="Kale V."/>
            <person name="Holt S."/>
            <person name="Cochrane G."/>
            <person name="Meng A."/>
            <person name="Brown T."/>
            <person name="Cohen L."/>
        </authorList>
    </citation>
    <scope>NUCLEOTIDE SEQUENCE</scope>
    <source>
        <strain evidence="7">DIVA3 518/3/11/1/6</strain>
    </source>
</reference>
<evidence type="ECO:0000256" key="4">
    <source>
        <dbReference type="ARBA" id="ARBA00023134"/>
    </source>
</evidence>
<sequence length="217" mass="24968">MDSPYDHVFKLIVIGDSGVGKSCLVNRFAGKEFSDSFVSTIGVDFKNVTIQVDGKCVKLQIWDTAGQERFRTITSSFYRGTKGILFVYDVTKPNSFQNLKRWIADVDIYASPDTQKILMGNKCDLFGQKRVPYESAVAFARSYKMNAFFEASAKSKSNVEDAFIEITRKLMHDAEVLSNEERVTPEKKSWVVRRQEQAHSLFMYKFVVRFLNRLRNH</sequence>
<gene>
    <name evidence="7" type="ORF">VSP0166_LOCUS8543</name>
</gene>
<evidence type="ECO:0000256" key="1">
    <source>
        <dbReference type="ARBA" id="ARBA00004308"/>
    </source>
</evidence>
<evidence type="ECO:0000313" key="7">
    <source>
        <dbReference type="EMBL" id="CAE2219527.1"/>
    </source>
</evidence>
<dbReference type="InterPro" id="IPR005225">
    <property type="entry name" value="Small_GTP-bd"/>
</dbReference>
<dbReference type="PROSITE" id="PS51421">
    <property type="entry name" value="RAS"/>
    <property type="match status" value="1"/>
</dbReference>
<evidence type="ECO:0000256" key="6">
    <source>
        <dbReference type="ARBA" id="ARBA00023288"/>
    </source>
</evidence>
<dbReference type="InterPro" id="IPR027417">
    <property type="entry name" value="P-loop_NTPase"/>
</dbReference>
<dbReference type="SMART" id="SM00176">
    <property type="entry name" value="RAN"/>
    <property type="match status" value="1"/>
</dbReference>
<dbReference type="PROSITE" id="PS51420">
    <property type="entry name" value="RHO"/>
    <property type="match status" value="1"/>
</dbReference>
<dbReference type="GO" id="GO:0012505">
    <property type="term" value="C:endomembrane system"/>
    <property type="evidence" value="ECO:0007669"/>
    <property type="project" value="UniProtKB-SubCell"/>
</dbReference>
<dbReference type="SUPFAM" id="SSF52540">
    <property type="entry name" value="P-loop containing nucleoside triphosphate hydrolases"/>
    <property type="match status" value="1"/>
</dbReference>
<comment type="subcellular location">
    <subcellularLocation>
        <location evidence="1">Endomembrane system</location>
    </subcellularLocation>
</comment>
<dbReference type="CDD" id="cd00154">
    <property type="entry name" value="Rab"/>
    <property type="match status" value="1"/>
</dbReference>
<dbReference type="SMART" id="SM00173">
    <property type="entry name" value="RAS"/>
    <property type="match status" value="1"/>
</dbReference>
<dbReference type="PRINTS" id="PR00449">
    <property type="entry name" value="RASTRNSFRMNG"/>
</dbReference>
<dbReference type="Gene3D" id="3.40.50.300">
    <property type="entry name" value="P-loop containing nucleotide triphosphate hydrolases"/>
    <property type="match status" value="1"/>
</dbReference>
<dbReference type="GO" id="GO:0005525">
    <property type="term" value="F:GTP binding"/>
    <property type="evidence" value="ECO:0007669"/>
    <property type="project" value="UniProtKB-KW"/>
</dbReference>
<proteinExistence type="inferred from homology"/>
<keyword evidence="6" id="KW-0449">Lipoprotein</keyword>
<dbReference type="GO" id="GO:0003924">
    <property type="term" value="F:GTPase activity"/>
    <property type="evidence" value="ECO:0007669"/>
    <property type="project" value="InterPro"/>
</dbReference>
<keyword evidence="5" id="KW-0472">Membrane</keyword>
<dbReference type="SMART" id="SM00175">
    <property type="entry name" value="RAB"/>
    <property type="match status" value="1"/>
</dbReference>
<accession>A0A7S4I5W8</accession>
<comment type="similarity">
    <text evidence="2">Belongs to the small GTPase superfamily. Rab family.</text>
</comment>
<keyword evidence="4" id="KW-0342">GTP-binding</keyword>
<evidence type="ECO:0000256" key="5">
    <source>
        <dbReference type="ARBA" id="ARBA00023136"/>
    </source>
</evidence>
<evidence type="ECO:0000256" key="3">
    <source>
        <dbReference type="ARBA" id="ARBA00022741"/>
    </source>
</evidence>
<dbReference type="SMART" id="SM00174">
    <property type="entry name" value="RHO"/>
    <property type="match status" value="1"/>
</dbReference>